<dbReference type="Pfam" id="PF00672">
    <property type="entry name" value="HAMP"/>
    <property type="match status" value="1"/>
</dbReference>
<dbReference type="Pfam" id="PF00015">
    <property type="entry name" value="MCPsignal"/>
    <property type="match status" value="1"/>
</dbReference>
<dbReference type="PANTHER" id="PTHR32089">
    <property type="entry name" value="METHYL-ACCEPTING CHEMOTAXIS PROTEIN MCPB"/>
    <property type="match status" value="1"/>
</dbReference>
<evidence type="ECO:0000313" key="11">
    <source>
        <dbReference type="Proteomes" id="UP000480246"/>
    </source>
</evidence>
<dbReference type="EMBL" id="WEID01000015">
    <property type="protein sequence ID" value="KAB8138603.1"/>
    <property type="molecule type" value="Genomic_DNA"/>
</dbReference>
<dbReference type="Gene3D" id="1.10.287.950">
    <property type="entry name" value="Methyl-accepting chemotaxis protein"/>
    <property type="match status" value="1"/>
</dbReference>
<keyword evidence="4 6" id="KW-0807">Transducer</keyword>
<evidence type="ECO:0000256" key="2">
    <source>
        <dbReference type="ARBA" id="ARBA00022475"/>
    </source>
</evidence>
<dbReference type="AlphaFoldDB" id="A0A7C8GUT4"/>
<proteinExistence type="inferred from homology"/>
<feature type="domain" description="Methyl-accepting transducer" evidence="8">
    <location>
        <begin position="260"/>
        <end position="531"/>
    </location>
</feature>
<dbReference type="PROSITE" id="PS50111">
    <property type="entry name" value="CHEMOTAXIS_TRANSDUC_2"/>
    <property type="match status" value="1"/>
</dbReference>
<keyword evidence="7" id="KW-0812">Transmembrane</keyword>
<accession>A0A7C8GUT4</accession>
<dbReference type="SMART" id="SM00283">
    <property type="entry name" value="MA"/>
    <property type="match status" value="1"/>
</dbReference>
<dbReference type="PANTHER" id="PTHR32089:SF112">
    <property type="entry name" value="LYSOZYME-LIKE PROTEIN-RELATED"/>
    <property type="match status" value="1"/>
</dbReference>
<evidence type="ECO:0000259" key="8">
    <source>
        <dbReference type="PROSITE" id="PS50111"/>
    </source>
</evidence>
<reference evidence="10 11" key="1">
    <citation type="submission" date="2019-10" db="EMBL/GenBank/DDBJ databases">
        <title>Gracilibacillus sp. nov. isolated from rice seeds.</title>
        <authorList>
            <person name="He S."/>
        </authorList>
    </citation>
    <scope>NUCLEOTIDE SEQUENCE [LARGE SCALE GENOMIC DNA]</scope>
    <source>
        <strain evidence="10 11">TD8</strain>
    </source>
</reference>
<organism evidence="10 11">
    <name type="scientific">Gracilibacillus oryzae</name>
    <dbReference type="NCBI Taxonomy" id="1672701"/>
    <lineage>
        <taxon>Bacteria</taxon>
        <taxon>Bacillati</taxon>
        <taxon>Bacillota</taxon>
        <taxon>Bacilli</taxon>
        <taxon>Bacillales</taxon>
        <taxon>Bacillaceae</taxon>
        <taxon>Gracilibacillus</taxon>
    </lineage>
</organism>
<name>A0A7C8GUT4_9BACI</name>
<comment type="similarity">
    <text evidence="5">Belongs to the methyl-accepting chemotaxis (MCP) protein family.</text>
</comment>
<dbReference type="SMART" id="SM00304">
    <property type="entry name" value="HAMP"/>
    <property type="match status" value="1"/>
</dbReference>
<dbReference type="OrthoDB" id="2450685at2"/>
<evidence type="ECO:0000256" key="6">
    <source>
        <dbReference type="PROSITE-ProRule" id="PRU00284"/>
    </source>
</evidence>
<dbReference type="GO" id="GO:0005886">
    <property type="term" value="C:plasma membrane"/>
    <property type="evidence" value="ECO:0007669"/>
    <property type="project" value="UniProtKB-SubCell"/>
</dbReference>
<keyword evidence="11" id="KW-1185">Reference proteome</keyword>
<keyword evidence="7" id="KW-1133">Transmembrane helix</keyword>
<dbReference type="CDD" id="cd06225">
    <property type="entry name" value="HAMP"/>
    <property type="match status" value="1"/>
</dbReference>
<dbReference type="Gene3D" id="6.10.340.10">
    <property type="match status" value="1"/>
</dbReference>
<protein>
    <submittedName>
        <fullName evidence="10">HAMP domain-containing protein</fullName>
    </submittedName>
</protein>
<evidence type="ECO:0000256" key="1">
    <source>
        <dbReference type="ARBA" id="ARBA00004236"/>
    </source>
</evidence>
<dbReference type="PROSITE" id="PS50885">
    <property type="entry name" value="HAMP"/>
    <property type="match status" value="1"/>
</dbReference>
<dbReference type="GO" id="GO:0007165">
    <property type="term" value="P:signal transduction"/>
    <property type="evidence" value="ECO:0007669"/>
    <property type="project" value="UniProtKB-KW"/>
</dbReference>
<dbReference type="InterPro" id="IPR003660">
    <property type="entry name" value="HAMP_dom"/>
</dbReference>
<feature type="transmembrane region" description="Helical" evidence="7">
    <location>
        <begin position="7"/>
        <end position="27"/>
    </location>
</feature>
<feature type="domain" description="HAMP" evidence="9">
    <location>
        <begin position="188"/>
        <end position="241"/>
    </location>
</feature>
<keyword evidence="3 7" id="KW-0472">Membrane</keyword>
<dbReference type="SUPFAM" id="SSF58104">
    <property type="entry name" value="Methyl-accepting chemotaxis protein (MCP) signaling domain"/>
    <property type="match status" value="1"/>
</dbReference>
<dbReference type="PROSITE" id="PS51257">
    <property type="entry name" value="PROKAR_LIPOPROTEIN"/>
    <property type="match status" value="1"/>
</dbReference>
<evidence type="ECO:0000259" key="9">
    <source>
        <dbReference type="PROSITE" id="PS50885"/>
    </source>
</evidence>
<evidence type="ECO:0000256" key="5">
    <source>
        <dbReference type="ARBA" id="ARBA00029447"/>
    </source>
</evidence>
<dbReference type="CDD" id="cd11386">
    <property type="entry name" value="MCP_signal"/>
    <property type="match status" value="1"/>
</dbReference>
<evidence type="ECO:0000256" key="3">
    <source>
        <dbReference type="ARBA" id="ARBA00023136"/>
    </source>
</evidence>
<evidence type="ECO:0000313" key="10">
    <source>
        <dbReference type="EMBL" id="KAB8138603.1"/>
    </source>
</evidence>
<comment type="caution">
    <text evidence="10">The sequence shown here is derived from an EMBL/GenBank/DDBJ whole genome shotgun (WGS) entry which is preliminary data.</text>
</comment>
<dbReference type="Proteomes" id="UP000480246">
    <property type="component" value="Unassembled WGS sequence"/>
</dbReference>
<comment type="subcellular location">
    <subcellularLocation>
        <location evidence="1">Cell membrane</location>
    </subcellularLocation>
</comment>
<feature type="transmembrane region" description="Helical" evidence="7">
    <location>
        <begin position="160"/>
        <end position="185"/>
    </location>
</feature>
<keyword evidence="2" id="KW-1003">Cell membrane</keyword>
<dbReference type="InterPro" id="IPR004089">
    <property type="entry name" value="MCPsignal_dom"/>
</dbReference>
<gene>
    <name evidence="10" type="ORF">F9U64_03030</name>
</gene>
<dbReference type="RefSeq" id="WP_153401534.1">
    <property type="nucleotide sequence ID" value="NZ_ML762425.1"/>
</dbReference>
<evidence type="ECO:0000256" key="7">
    <source>
        <dbReference type="SAM" id="Phobius"/>
    </source>
</evidence>
<evidence type="ECO:0000256" key="4">
    <source>
        <dbReference type="ARBA" id="ARBA00023224"/>
    </source>
</evidence>
<sequence length="547" mass="60018">MNIKQKLRIITLLPLLIACIIMAIIVVQMTRIHSSNSEHVGNLLDVEKLNSAIVSIEQGLGSYSLNRTEADADTVRDNLDTSFHILANLDDTTNASEHVGIVDNKLHSLNEQVLEALDSKDVSEAKRQSIRTRGIQNDIHNLRLIVDQSYQQSLTKQTDVINYIIVFTIVSGLILLLGTGSFSYMMTNRIIIPIKNLVNHANEIANGNLNQTIDPTSNKDEIGQLQNSFVKMKQDLKDLIANLLETSQNIAASSDQLSINADQTTTAIEKISRNIVEMSDGSEKQLYLVQDSNQNVHQIAQDIELISSQIGLVTNSSNEASARSLEGMETITSISEQMTIINQHTEETNKVMKKLDNHSKEINKIVDLITDIAEQTNLLALNAAIEAARAGEQGKGFAVVANEVRKLAEKSGQSARQISELITKMQNTTTNIIQSMANGNKAVKQGSELVTEVNEAFDNITGGVNAIKHHMKEASSSISMINTNKDTLIKSMANVSDITETSTSYSQEVANATEEQNASIQEIAAAAKILAEMAQDLQKNVRRFNIS</sequence>